<dbReference type="EMBL" id="CASHSV030000409">
    <property type="protein sequence ID" value="CAJ2663523.1"/>
    <property type="molecule type" value="Genomic_DNA"/>
</dbReference>
<accession>A0ACB0L2B8</accession>
<proteinExistence type="predicted"/>
<evidence type="ECO:0000313" key="2">
    <source>
        <dbReference type="Proteomes" id="UP001177021"/>
    </source>
</evidence>
<reference evidence="1" key="1">
    <citation type="submission" date="2023-10" db="EMBL/GenBank/DDBJ databases">
        <authorList>
            <person name="Rodriguez Cubillos JULIANA M."/>
            <person name="De Vega J."/>
        </authorList>
    </citation>
    <scope>NUCLEOTIDE SEQUENCE</scope>
</reference>
<evidence type="ECO:0000313" key="1">
    <source>
        <dbReference type="EMBL" id="CAJ2663523.1"/>
    </source>
</evidence>
<organism evidence="1 2">
    <name type="scientific">Trifolium pratense</name>
    <name type="common">Red clover</name>
    <dbReference type="NCBI Taxonomy" id="57577"/>
    <lineage>
        <taxon>Eukaryota</taxon>
        <taxon>Viridiplantae</taxon>
        <taxon>Streptophyta</taxon>
        <taxon>Embryophyta</taxon>
        <taxon>Tracheophyta</taxon>
        <taxon>Spermatophyta</taxon>
        <taxon>Magnoliopsida</taxon>
        <taxon>eudicotyledons</taxon>
        <taxon>Gunneridae</taxon>
        <taxon>Pentapetalae</taxon>
        <taxon>rosids</taxon>
        <taxon>fabids</taxon>
        <taxon>Fabales</taxon>
        <taxon>Fabaceae</taxon>
        <taxon>Papilionoideae</taxon>
        <taxon>50 kb inversion clade</taxon>
        <taxon>NPAAA clade</taxon>
        <taxon>Hologalegina</taxon>
        <taxon>IRL clade</taxon>
        <taxon>Trifolieae</taxon>
        <taxon>Trifolium</taxon>
    </lineage>
</organism>
<keyword evidence="2" id="KW-1185">Reference proteome</keyword>
<dbReference type="Proteomes" id="UP001177021">
    <property type="component" value="Unassembled WGS sequence"/>
</dbReference>
<gene>
    <name evidence="1" type="ORF">MILVUS5_LOCUS28925</name>
</gene>
<sequence length="279" mass="31206">MGSKFDIEKFTGSNVYELWNVKMRAVLVHNKCVEALKGEARMPASLSAAEKAELNDKAVSAIILCLGDNVLREVAKQINIVTMWAKLDSLYMTKSAAHKQFLKQKLFFSRMVETKSMTEQLAEFNKIIDDLANLEVNLEDEDKALHLLCTLPKSYESFKDIMLYGRENPVTLEEVQSALRSKELTKSNNLKVENGVDALNVSSGRGEGRGRKAKGKGGDKWNYFHCQKKGHFKKDCPELKENNFDHVVEGSSEYEGYEYGEALVVSSDDACDGGELGCV</sequence>
<protein>
    <submittedName>
        <fullName evidence="1">Uncharacterized protein</fullName>
    </submittedName>
</protein>
<comment type="caution">
    <text evidence="1">The sequence shown here is derived from an EMBL/GenBank/DDBJ whole genome shotgun (WGS) entry which is preliminary data.</text>
</comment>
<name>A0ACB0L2B8_TRIPR</name>